<feature type="transmembrane region" description="Helical" evidence="7">
    <location>
        <begin position="37"/>
        <end position="57"/>
    </location>
</feature>
<feature type="domain" description="EamA" evidence="8">
    <location>
        <begin position="15"/>
        <end position="145"/>
    </location>
</feature>
<comment type="similarity">
    <text evidence="2">Belongs to the EamA transporter family.</text>
</comment>
<feature type="transmembrane region" description="Helical" evidence="7">
    <location>
        <begin position="252"/>
        <end position="273"/>
    </location>
</feature>
<evidence type="ECO:0000256" key="3">
    <source>
        <dbReference type="ARBA" id="ARBA00022475"/>
    </source>
</evidence>
<evidence type="ECO:0000259" key="8">
    <source>
        <dbReference type="Pfam" id="PF00892"/>
    </source>
</evidence>
<feature type="transmembrane region" description="Helical" evidence="7">
    <location>
        <begin position="158"/>
        <end position="175"/>
    </location>
</feature>
<keyword evidence="5 7" id="KW-1133">Transmembrane helix</keyword>
<name>A0A9J6QVC9_9FIRM</name>
<keyword evidence="6 7" id="KW-0472">Membrane</keyword>
<sequence length="301" mass="32507">MKKKDENQFRSKAGIIAVVFLTASNSIFFKLSTVPAMVFVSCRFLVCALVFLAAAMLSRCQRKEQAAPLSPKTAICLFATGFVFSLGAFAYFVALKETALSSVLILNSSNAIFVVCFSAVFLRERLNPWVVLSIGVTLVGCTIVFLDKAGGANSLKGNLFALLCAVCAAIYMTSMKHFAHVEVPIKLCIVYSGSFFFALTAAMIQGHSFTAYADGQPFAIYEYAWMLGAAILAVCIPQSVINWALRYVKATFAGNVALLEPIIGIVYGCLIWGDTLSMNQIFGGMLAVGGLFLYGLSDKKE</sequence>
<evidence type="ECO:0000256" key="4">
    <source>
        <dbReference type="ARBA" id="ARBA00022692"/>
    </source>
</evidence>
<evidence type="ECO:0000313" key="11">
    <source>
        <dbReference type="Proteomes" id="UP001065549"/>
    </source>
</evidence>
<feature type="transmembrane region" description="Helical" evidence="7">
    <location>
        <begin position="12"/>
        <end position="31"/>
    </location>
</feature>
<feature type="transmembrane region" description="Helical" evidence="7">
    <location>
        <begin position="99"/>
        <end position="122"/>
    </location>
</feature>
<dbReference type="AlphaFoldDB" id="A0A9J6QVC9"/>
<dbReference type="EMBL" id="JAOSHN010000005">
    <property type="protein sequence ID" value="MCU7379211.1"/>
    <property type="molecule type" value="Genomic_DNA"/>
</dbReference>
<protein>
    <submittedName>
        <fullName evidence="10">DMT family transporter</fullName>
    </submittedName>
</protein>
<evidence type="ECO:0000256" key="2">
    <source>
        <dbReference type="ARBA" id="ARBA00007362"/>
    </source>
</evidence>
<dbReference type="InterPro" id="IPR037185">
    <property type="entry name" value="EmrE-like"/>
</dbReference>
<dbReference type="EMBL" id="JAOSHN010000002">
    <property type="protein sequence ID" value="MCU7377652.1"/>
    <property type="molecule type" value="Genomic_DNA"/>
</dbReference>
<evidence type="ECO:0000256" key="1">
    <source>
        <dbReference type="ARBA" id="ARBA00004651"/>
    </source>
</evidence>
<dbReference type="GO" id="GO:0005886">
    <property type="term" value="C:plasma membrane"/>
    <property type="evidence" value="ECO:0007669"/>
    <property type="project" value="UniProtKB-SubCell"/>
</dbReference>
<dbReference type="InterPro" id="IPR000620">
    <property type="entry name" value="EamA_dom"/>
</dbReference>
<feature type="transmembrane region" description="Helical" evidence="7">
    <location>
        <begin position="279"/>
        <end position="296"/>
    </location>
</feature>
<dbReference type="SUPFAM" id="SSF103481">
    <property type="entry name" value="Multidrug resistance efflux transporter EmrE"/>
    <property type="match status" value="2"/>
</dbReference>
<reference evidence="10" key="1">
    <citation type="submission" date="2022-09" db="EMBL/GenBank/DDBJ databases">
        <title>Culturomic study of gut microbiota in children with autism spectrum disorder.</title>
        <authorList>
            <person name="Efimov B.A."/>
            <person name="Chaplin A.V."/>
            <person name="Sokolova S.R."/>
            <person name="Pikina A.P."/>
            <person name="Korzhanova M."/>
            <person name="Belova V."/>
            <person name="Korostin D."/>
        </authorList>
    </citation>
    <scope>NUCLEOTIDE SEQUENCE</scope>
    <source>
        <strain evidence="10">ASD5510</strain>
    </source>
</reference>
<evidence type="ECO:0000256" key="6">
    <source>
        <dbReference type="ARBA" id="ARBA00023136"/>
    </source>
</evidence>
<keyword evidence="4 7" id="KW-0812">Transmembrane</keyword>
<dbReference type="PANTHER" id="PTHR42920:SF5">
    <property type="entry name" value="EAMA DOMAIN-CONTAINING PROTEIN"/>
    <property type="match status" value="1"/>
</dbReference>
<comment type="subcellular location">
    <subcellularLocation>
        <location evidence="1">Cell membrane</location>
        <topology evidence="1">Multi-pass membrane protein</topology>
    </subcellularLocation>
</comment>
<evidence type="ECO:0000313" key="10">
    <source>
        <dbReference type="EMBL" id="MCU7379211.1"/>
    </source>
</evidence>
<evidence type="ECO:0000256" key="7">
    <source>
        <dbReference type="SAM" id="Phobius"/>
    </source>
</evidence>
<comment type="caution">
    <text evidence="10">The sequence shown here is derived from an EMBL/GenBank/DDBJ whole genome shotgun (WGS) entry which is preliminary data.</text>
</comment>
<accession>A0A9J6QVC9</accession>
<organism evidence="10 11">
    <name type="scientific">Hominibacterium faecale</name>
    <dbReference type="NCBI Taxonomy" id="2839743"/>
    <lineage>
        <taxon>Bacteria</taxon>
        <taxon>Bacillati</taxon>
        <taxon>Bacillota</taxon>
        <taxon>Clostridia</taxon>
        <taxon>Peptostreptococcales</taxon>
        <taxon>Anaerovoracaceae</taxon>
        <taxon>Hominibacterium</taxon>
    </lineage>
</organism>
<dbReference type="Proteomes" id="UP001065549">
    <property type="component" value="Unassembled WGS sequence"/>
</dbReference>
<feature type="transmembrane region" description="Helical" evidence="7">
    <location>
        <begin position="187"/>
        <end position="204"/>
    </location>
</feature>
<evidence type="ECO:0000313" key="9">
    <source>
        <dbReference type="EMBL" id="MCU7377652.1"/>
    </source>
</evidence>
<evidence type="ECO:0000256" key="5">
    <source>
        <dbReference type="ARBA" id="ARBA00022989"/>
    </source>
</evidence>
<feature type="transmembrane region" description="Helical" evidence="7">
    <location>
        <begin position="129"/>
        <end position="146"/>
    </location>
</feature>
<feature type="transmembrane region" description="Helical" evidence="7">
    <location>
        <begin position="224"/>
        <end position="245"/>
    </location>
</feature>
<dbReference type="RefSeq" id="WP_148397271.1">
    <property type="nucleotide sequence ID" value="NZ_JAJAGH010000020.1"/>
</dbReference>
<proteinExistence type="inferred from homology"/>
<gene>
    <name evidence="9" type="ORF">OBO34_04690</name>
    <name evidence="10" type="ORF">OBO34_12730</name>
</gene>
<dbReference type="Pfam" id="PF00892">
    <property type="entry name" value="EamA"/>
    <property type="match status" value="2"/>
</dbReference>
<feature type="transmembrane region" description="Helical" evidence="7">
    <location>
        <begin position="69"/>
        <end position="93"/>
    </location>
</feature>
<keyword evidence="11" id="KW-1185">Reference proteome</keyword>
<feature type="domain" description="EamA" evidence="8">
    <location>
        <begin position="156"/>
        <end position="294"/>
    </location>
</feature>
<keyword evidence="3" id="KW-1003">Cell membrane</keyword>
<dbReference type="PANTHER" id="PTHR42920">
    <property type="entry name" value="OS03G0707200 PROTEIN-RELATED"/>
    <property type="match status" value="1"/>
</dbReference>
<dbReference type="InterPro" id="IPR051258">
    <property type="entry name" value="Diverse_Substrate_Transporter"/>
</dbReference>